<organism evidence="8 9">
    <name type="scientific">Thermoflexus hugenholtzii JAD2</name>
    <dbReference type="NCBI Taxonomy" id="877466"/>
    <lineage>
        <taxon>Bacteria</taxon>
        <taxon>Bacillati</taxon>
        <taxon>Chloroflexota</taxon>
        <taxon>Thermoflexia</taxon>
        <taxon>Thermoflexales</taxon>
        <taxon>Thermoflexaceae</taxon>
        <taxon>Thermoflexus</taxon>
    </lineage>
</organism>
<protein>
    <recommendedName>
        <fullName evidence="4">Alanine racemase</fullName>
        <ecNumber evidence="4">5.1.1.1</ecNumber>
    </recommendedName>
</protein>
<dbReference type="InParanoid" id="A0A212RB35"/>
<comment type="cofactor">
    <cofactor evidence="1 4 5">
        <name>pyridoxal 5'-phosphate</name>
        <dbReference type="ChEBI" id="CHEBI:597326"/>
    </cofactor>
</comment>
<dbReference type="EMBL" id="FYEK01000041">
    <property type="protein sequence ID" value="SNB69394.1"/>
    <property type="molecule type" value="Genomic_DNA"/>
</dbReference>
<feature type="binding site" evidence="4 6">
    <location>
        <position position="138"/>
    </location>
    <ligand>
        <name>substrate</name>
    </ligand>
</feature>
<reference evidence="9" key="1">
    <citation type="submission" date="2017-06" db="EMBL/GenBank/DDBJ databases">
        <authorList>
            <person name="Varghese N."/>
            <person name="Submissions S."/>
        </authorList>
    </citation>
    <scope>NUCLEOTIDE SEQUENCE [LARGE SCALE GENOMIC DNA]</scope>
    <source>
        <strain evidence="9">JAD2</strain>
    </source>
</reference>
<dbReference type="CDD" id="cd00430">
    <property type="entry name" value="PLPDE_III_AR"/>
    <property type="match status" value="1"/>
</dbReference>
<dbReference type="InterPro" id="IPR011079">
    <property type="entry name" value="Ala_racemase_C"/>
</dbReference>
<sequence>MLTKAPSLTWAEVDLEAIAANTRAVKRWVGDRVEVIAVVKANAYGHGAVPVARAALSAGASRLAVHRIAEGIALRRAGLEAPILVMAPLLPEEAPEAVRWGLTPTLSMPEAAQALSAAARAAGRILPVHVEVDTGMGRAGLLPAEVLPFLRALQDMDGLSLEGLYTHFATADESDPSFAMRQLRRFEEVIGTLEAAGIRIPLRHAANSAATMRFRAAHFEAVRPGLALYGMRPSREWDPPFPLRPALTLKSRVIRVWTLAPGESVGYGRTFVAHREARMALVPIGYGDGYLRVLSNRGAVLIRGQRAPIRGRVSMDQIVVEVTGIPEVRVGDEVVILGRQGSEEIRAEDLAEWAGTINYEITTLISPRVPRLYRSGETLRPEGAPAEAAPSPFAIP</sequence>
<dbReference type="PANTHER" id="PTHR30511">
    <property type="entry name" value="ALANINE RACEMASE"/>
    <property type="match status" value="1"/>
</dbReference>
<dbReference type="GO" id="GO:0030632">
    <property type="term" value="P:D-alanine biosynthetic process"/>
    <property type="evidence" value="ECO:0007669"/>
    <property type="project" value="UniProtKB-UniRule"/>
</dbReference>
<evidence type="ECO:0000256" key="3">
    <source>
        <dbReference type="ARBA" id="ARBA00023235"/>
    </source>
</evidence>
<feature type="binding site" evidence="4 6">
    <location>
        <position position="315"/>
    </location>
    <ligand>
        <name>substrate</name>
    </ligand>
</feature>
<keyword evidence="3 4" id="KW-0413">Isomerase</keyword>
<dbReference type="Gene3D" id="2.40.37.10">
    <property type="entry name" value="Lyase, Ornithine Decarboxylase, Chain A, domain 1"/>
    <property type="match status" value="1"/>
</dbReference>
<feature type="active site" description="Proton acceptor; specific for L-alanine" evidence="4">
    <location>
        <position position="267"/>
    </location>
</feature>
<dbReference type="FunFam" id="3.20.20.10:FF:000002">
    <property type="entry name" value="Alanine racemase"/>
    <property type="match status" value="1"/>
</dbReference>
<comment type="function">
    <text evidence="4">Catalyzes the interconversion of L-alanine and D-alanine. May also act on other amino acids.</text>
</comment>
<evidence type="ECO:0000256" key="5">
    <source>
        <dbReference type="PIRSR" id="PIRSR600821-50"/>
    </source>
</evidence>
<dbReference type="InterPro" id="IPR000821">
    <property type="entry name" value="Ala_racemase"/>
</dbReference>
<dbReference type="HAMAP" id="MF_01201">
    <property type="entry name" value="Ala_racemase"/>
    <property type="match status" value="1"/>
</dbReference>
<dbReference type="Proteomes" id="UP000197025">
    <property type="component" value="Unassembled WGS sequence"/>
</dbReference>
<comment type="similarity">
    <text evidence="4">Belongs to the alanine racemase family.</text>
</comment>
<dbReference type="GO" id="GO:0030170">
    <property type="term" value="F:pyridoxal phosphate binding"/>
    <property type="evidence" value="ECO:0007669"/>
    <property type="project" value="UniProtKB-UniRule"/>
</dbReference>
<dbReference type="NCBIfam" id="TIGR00492">
    <property type="entry name" value="alr"/>
    <property type="match status" value="1"/>
</dbReference>
<dbReference type="FunCoup" id="A0A212RB35">
    <property type="interactions" value="238"/>
</dbReference>
<comment type="pathway">
    <text evidence="4">Amino-acid biosynthesis; D-alanine biosynthesis; D-alanine from L-alanine: step 1/1.</text>
</comment>
<dbReference type="InterPro" id="IPR009006">
    <property type="entry name" value="Ala_racemase/Decarboxylase_C"/>
</dbReference>
<comment type="catalytic activity">
    <reaction evidence="4">
        <text>L-alanine = D-alanine</text>
        <dbReference type="Rhea" id="RHEA:20249"/>
        <dbReference type="ChEBI" id="CHEBI:57416"/>
        <dbReference type="ChEBI" id="CHEBI:57972"/>
        <dbReference type="EC" id="5.1.1.1"/>
    </reaction>
</comment>
<dbReference type="SUPFAM" id="SSF51419">
    <property type="entry name" value="PLP-binding barrel"/>
    <property type="match status" value="1"/>
</dbReference>
<dbReference type="OrthoDB" id="9813814at2"/>
<evidence type="ECO:0000256" key="4">
    <source>
        <dbReference type="HAMAP-Rule" id="MF_01201"/>
    </source>
</evidence>
<keyword evidence="2 4" id="KW-0663">Pyridoxal phosphate</keyword>
<evidence type="ECO:0000313" key="8">
    <source>
        <dbReference type="EMBL" id="SNB69394.1"/>
    </source>
</evidence>
<dbReference type="EC" id="5.1.1.1" evidence="4"/>
<dbReference type="PRINTS" id="PR00992">
    <property type="entry name" value="ALARACEMASE"/>
</dbReference>
<gene>
    <name evidence="8" type="ORF">SAMN02746019_00015540</name>
</gene>
<dbReference type="SMART" id="SM01005">
    <property type="entry name" value="Ala_racemase_C"/>
    <property type="match status" value="1"/>
</dbReference>
<evidence type="ECO:0000313" key="9">
    <source>
        <dbReference type="Proteomes" id="UP000197025"/>
    </source>
</evidence>
<dbReference type="InterPro" id="IPR001608">
    <property type="entry name" value="Ala_racemase_N"/>
</dbReference>
<keyword evidence="9" id="KW-1185">Reference proteome</keyword>
<evidence type="ECO:0000256" key="2">
    <source>
        <dbReference type="ARBA" id="ARBA00022898"/>
    </source>
</evidence>
<dbReference type="InterPro" id="IPR020622">
    <property type="entry name" value="Ala_racemase_pyridoxalP-BS"/>
</dbReference>
<dbReference type="SUPFAM" id="SSF50621">
    <property type="entry name" value="Alanine racemase C-terminal domain-like"/>
    <property type="match status" value="1"/>
</dbReference>
<dbReference type="Gene3D" id="3.20.20.10">
    <property type="entry name" value="Alanine racemase"/>
    <property type="match status" value="1"/>
</dbReference>
<feature type="domain" description="Alanine racemase C-terminal" evidence="7">
    <location>
        <begin position="246"/>
        <end position="374"/>
    </location>
</feature>
<proteinExistence type="inferred from homology"/>
<dbReference type="PROSITE" id="PS00395">
    <property type="entry name" value="ALANINE_RACEMASE"/>
    <property type="match status" value="1"/>
</dbReference>
<feature type="active site" description="Proton acceptor; specific for D-alanine" evidence="4">
    <location>
        <position position="40"/>
    </location>
</feature>
<feature type="modified residue" description="N6-(pyridoxal phosphate)lysine" evidence="4 5">
    <location>
        <position position="40"/>
    </location>
</feature>
<accession>A0A212RB35</accession>
<evidence type="ECO:0000259" key="7">
    <source>
        <dbReference type="SMART" id="SM01005"/>
    </source>
</evidence>
<dbReference type="AlphaFoldDB" id="A0A212RB35"/>
<dbReference type="GO" id="GO:0005829">
    <property type="term" value="C:cytosol"/>
    <property type="evidence" value="ECO:0007669"/>
    <property type="project" value="TreeGrafter"/>
</dbReference>
<dbReference type="InterPro" id="IPR029066">
    <property type="entry name" value="PLP-binding_barrel"/>
</dbReference>
<dbReference type="PANTHER" id="PTHR30511:SF0">
    <property type="entry name" value="ALANINE RACEMASE, CATABOLIC-RELATED"/>
    <property type="match status" value="1"/>
</dbReference>
<dbReference type="GO" id="GO:0008784">
    <property type="term" value="F:alanine racemase activity"/>
    <property type="evidence" value="ECO:0007669"/>
    <property type="project" value="UniProtKB-UniRule"/>
</dbReference>
<dbReference type="Pfam" id="PF01168">
    <property type="entry name" value="Ala_racemase_N"/>
    <property type="match status" value="1"/>
</dbReference>
<dbReference type="RefSeq" id="WP_088571729.1">
    <property type="nucleotide sequence ID" value="NZ_FYEK01000041.1"/>
</dbReference>
<dbReference type="Pfam" id="PF00842">
    <property type="entry name" value="Ala_racemase_C"/>
    <property type="match status" value="1"/>
</dbReference>
<name>A0A212RB35_9CHLR</name>
<evidence type="ECO:0000256" key="6">
    <source>
        <dbReference type="PIRSR" id="PIRSR600821-52"/>
    </source>
</evidence>
<dbReference type="UniPathway" id="UPA00042">
    <property type="reaction ID" value="UER00497"/>
</dbReference>
<evidence type="ECO:0000256" key="1">
    <source>
        <dbReference type="ARBA" id="ARBA00001933"/>
    </source>
</evidence>